<dbReference type="RefSeq" id="WP_079599920.1">
    <property type="nucleotide sequence ID" value="NZ_LT670817.1"/>
</dbReference>
<dbReference type="Proteomes" id="UP000189796">
    <property type="component" value="Chromosome I"/>
</dbReference>
<evidence type="ECO:0000313" key="2">
    <source>
        <dbReference type="Proteomes" id="UP000189796"/>
    </source>
</evidence>
<dbReference type="Pfam" id="PF11391">
    <property type="entry name" value="DUF2798"/>
    <property type="match status" value="1"/>
</dbReference>
<protein>
    <submittedName>
        <fullName evidence="1">Uncharacterized protein</fullName>
    </submittedName>
</protein>
<reference evidence="1 2" key="1">
    <citation type="submission" date="2016-11" db="EMBL/GenBank/DDBJ databases">
        <authorList>
            <person name="Jaros S."/>
            <person name="Januszkiewicz K."/>
            <person name="Wedrychowicz H."/>
        </authorList>
    </citation>
    <scope>NUCLEOTIDE SEQUENCE [LARGE SCALE GENOMIC DNA]</scope>
    <source>
        <strain evidence="1 2">GAS138</strain>
    </source>
</reference>
<name>A0A1M5HPC8_9BRAD</name>
<organism evidence="1 2">
    <name type="scientific">Bradyrhizobium erythrophlei</name>
    <dbReference type="NCBI Taxonomy" id="1437360"/>
    <lineage>
        <taxon>Bacteria</taxon>
        <taxon>Pseudomonadati</taxon>
        <taxon>Pseudomonadota</taxon>
        <taxon>Alphaproteobacteria</taxon>
        <taxon>Hyphomicrobiales</taxon>
        <taxon>Nitrobacteraceae</taxon>
        <taxon>Bradyrhizobium</taxon>
    </lineage>
</organism>
<dbReference type="InterPro" id="IPR021529">
    <property type="entry name" value="DUF2798"/>
</dbReference>
<dbReference type="EMBL" id="LT670817">
    <property type="protein sequence ID" value="SHG17787.1"/>
    <property type="molecule type" value="Genomic_DNA"/>
</dbReference>
<evidence type="ECO:0000313" key="1">
    <source>
        <dbReference type="EMBL" id="SHG17787.1"/>
    </source>
</evidence>
<sequence length="76" mass="8878">MEGKNKICLSSRDHRHYRFCRERGLTFFNIGWRNDFVVRWRSAFAIGWPIAASTAHLAIPFARSLTQRIVAAIERT</sequence>
<proteinExistence type="predicted"/>
<dbReference type="OrthoDB" id="8481133at2"/>
<gene>
    <name evidence="1" type="ORF">SAMN05443248_0572</name>
</gene>
<dbReference type="AlphaFoldDB" id="A0A1M5HPC8"/>
<accession>A0A1M5HPC8</accession>